<dbReference type="PANTHER" id="PTHR30154:SF34">
    <property type="entry name" value="TRANSCRIPTIONAL REGULATOR AZLB"/>
    <property type="match status" value="1"/>
</dbReference>
<name>A0A6A8G793_9EURY</name>
<dbReference type="CDD" id="cd00090">
    <property type="entry name" value="HTH_ARSR"/>
    <property type="match status" value="1"/>
</dbReference>
<dbReference type="GO" id="GO:0043565">
    <property type="term" value="F:sequence-specific DNA binding"/>
    <property type="evidence" value="ECO:0007669"/>
    <property type="project" value="InterPro"/>
</dbReference>
<organism evidence="5 6">
    <name type="scientific">Haloferax marinum</name>
    <dbReference type="NCBI Taxonomy" id="2666143"/>
    <lineage>
        <taxon>Archaea</taxon>
        <taxon>Methanobacteriati</taxon>
        <taxon>Methanobacteriota</taxon>
        <taxon>Stenosarchaea group</taxon>
        <taxon>Halobacteria</taxon>
        <taxon>Halobacteriales</taxon>
        <taxon>Haloferacaceae</taxon>
        <taxon>Haloferax</taxon>
    </lineage>
</organism>
<dbReference type="GO" id="GO:0043200">
    <property type="term" value="P:response to amino acid"/>
    <property type="evidence" value="ECO:0007669"/>
    <property type="project" value="TreeGrafter"/>
</dbReference>
<keyword evidence="6" id="KW-1185">Reference proteome</keyword>
<dbReference type="Pfam" id="PF13412">
    <property type="entry name" value="HTH_24"/>
    <property type="match status" value="1"/>
</dbReference>
<evidence type="ECO:0000256" key="3">
    <source>
        <dbReference type="ARBA" id="ARBA00023163"/>
    </source>
</evidence>
<keyword evidence="1" id="KW-0805">Transcription regulation</keyword>
<dbReference type="EMBL" id="WKJQ01000001">
    <property type="protein sequence ID" value="MRW96911.1"/>
    <property type="molecule type" value="Genomic_DNA"/>
</dbReference>
<dbReference type="InterPro" id="IPR019888">
    <property type="entry name" value="Tscrpt_reg_AsnC-like"/>
</dbReference>
<evidence type="ECO:0000313" key="5">
    <source>
        <dbReference type="EMBL" id="MRW96911.1"/>
    </source>
</evidence>
<comment type="caution">
    <text evidence="5">The sequence shown here is derived from an EMBL/GenBank/DDBJ whole genome shotgun (WGS) entry which is preliminary data.</text>
</comment>
<evidence type="ECO:0000256" key="1">
    <source>
        <dbReference type="ARBA" id="ARBA00023015"/>
    </source>
</evidence>
<dbReference type="GO" id="GO:0005829">
    <property type="term" value="C:cytosol"/>
    <property type="evidence" value="ECO:0007669"/>
    <property type="project" value="TreeGrafter"/>
</dbReference>
<reference evidence="5 6" key="1">
    <citation type="submission" date="2019-11" db="EMBL/GenBank/DDBJ databases">
        <title>Whole genome sequence of Haloferax sp. MBLA0078.</title>
        <authorList>
            <person name="Seo M.-J."/>
            <person name="Cho E.-S."/>
        </authorList>
    </citation>
    <scope>NUCLEOTIDE SEQUENCE [LARGE SCALE GENOMIC DNA]</scope>
    <source>
        <strain evidence="5 6">MBLA0078</strain>
    </source>
</reference>
<dbReference type="InterPro" id="IPR011991">
    <property type="entry name" value="ArsR-like_HTH"/>
</dbReference>
<dbReference type="SMART" id="SM00344">
    <property type="entry name" value="HTH_ASNC"/>
    <property type="match status" value="1"/>
</dbReference>
<dbReference type="InterPro" id="IPR036388">
    <property type="entry name" value="WH-like_DNA-bd_sf"/>
</dbReference>
<keyword evidence="2" id="KW-0238">DNA-binding</keyword>
<accession>A0A6A8G793</accession>
<dbReference type="InterPro" id="IPR000485">
    <property type="entry name" value="AsnC-type_HTH_dom"/>
</dbReference>
<dbReference type="InterPro" id="IPR036390">
    <property type="entry name" value="WH_DNA-bd_sf"/>
</dbReference>
<dbReference type="Proteomes" id="UP000443423">
    <property type="component" value="Unassembled WGS sequence"/>
</dbReference>
<evidence type="ECO:0000313" key="6">
    <source>
        <dbReference type="Proteomes" id="UP000443423"/>
    </source>
</evidence>
<dbReference type="RefSeq" id="WP_151111749.1">
    <property type="nucleotide sequence ID" value="NZ_WKJQ01000001.1"/>
</dbReference>
<dbReference type="AlphaFoldDB" id="A0A6A8G793"/>
<dbReference type="PANTHER" id="PTHR30154">
    <property type="entry name" value="LEUCINE-RESPONSIVE REGULATORY PROTEIN"/>
    <property type="match status" value="1"/>
</dbReference>
<protein>
    <submittedName>
        <fullName evidence="5">Winged helix-turn-helix transcriptional regulator</fullName>
    </submittedName>
</protein>
<evidence type="ECO:0000256" key="2">
    <source>
        <dbReference type="ARBA" id="ARBA00023125"/>
    </source>
</evidence>
<dbReference type="SUPFAM" id="SSF46785">
    <property type="entry name" value="Winged helix' DNA-binding domain"/>
    <property type="match status" value="1"/>
</dbReference>
<dbReference type="OrthoDB" id="6762at2157"/>
<gene>
    <name evidence="5" type="ORF">GJR99_10040</name>
</gene>
<evidence type="ECO:0000259" key="4">
    <source>
        <dbReference type="PROSITE" id="PS50956"/>
    </source>
</evidence>
<proteinExistence type="predicted"/>
<sequence length="158" mass="17781">MTLKGLDDLDRRILHELQRDARHVSSRDIADSVDASPSTVRKRIQRLESEEIITGYHAAVDYERAGYQLFVQMECTAVIPVRGDLSERALEVEGVVSIRELATGEDNVLVSAVGEDSNDLARIARELTDLGLRVADEDLIRRDIRRAFSGFESEHPTY</sequence>
<dbReference type="PROSITE" id="PS50956">
    <property type="entry name" value="HTH_ASNC_2"/>
    <property type="match status" value="1"/>
</dbReference>
<dbReference type="PRINTS" id="PR00033">
    <property type="entry name" value="HTHASNC"/>
</dbReference>
<dbReference type="Gene3D" id="1.10.10.10">
    <property type="entry name" value="Winged helix-like DNA-binding domain superfamily/Winged helix DNA-binding domain"/>
    <property type="match status" value="1"/>
</dbReference>
<keyword evidence="3" id="KW-0804">Transcription</keyword>
<feature type="domain" description="HTH asnC-type" evidence="4">
    <location>
        <begin position="6"/>
        <end position="68"/>
    </location>
</feature>